<evidence type="ECO:0000256" key="5">
    <source>
        <dbReference type="SAM" id="Phobius"/>
    </source>
</evidence>
<evidence type="ECO:0000256" key="1">
    <source>
        <dbReference type="ARBA" id="ARBA00004651"/>
    </source>
</evidence>
<feature type="transmembrane region" description="Helical" evidence="5">
    <location>
        <begin position="379"/>
        <end position="400"/>
    </location>
</feature>
<dbReference type="Proteomes" id="UP000460272">
    <property type="component" value="Unassembled WGS sequence"/>
</dbReference>
<feature type="transmembrane region" description="Helical" evidence="5">
    <location>
        <begin position="147"/>
        <end position="168"/>
    </location>
</feature>
<feature type="transmembrane region" description="Helical" evidence="5">
    <location>
        <begin position="81"/>
        <end position="101"/>
    </location>
</feature>
<feature type="transmembrane region" description="Helical" evidence="5">
    <location>
        <begin position="12"/>
        <end position="33"/>
    </location>
</feature>
<sequence length="415" mass="41871">MPDVLVTNERQLARWRWTITTGFGLGGITVSAWGPRLPAIKASLGIDTGTIGLLLSGVTVGAILGLLAAAPLLHRLGSRRAVAGALLVIVASMTVMGLGLIAGSVPLLAVAFVVVGAGVGLLDVLLNVNGAAVERAAGRTLMPMMHAAWSIGVAAGAGIGAACAALGISPAVQMISEAVVVAAIALGIASGIPQRIHEEAVPAARPRQGRAALLRHWLRGWLDPRLLLIGVVMLGVELGEGSAGNWLTLAVRNNRGQTAAVAALFFAAFAIVEATTRIFGGPLVDRLGRVRTIQITTALGVIGVVLFIEGPDKWVVLAGVILWSIGVSMGFPLGTSAAAASGPDPAARVSVVSSIGYFANLAGPPAIGLLAQHVGLLGSLWIIAALFIAAFACAGALAPVTADGVLPVQESTPAA</sequence>
<feature type="domain" description="Major facilitator superfamily (MFS) profile" evidence="6">
    <location>
        <begin position="15"/>
        <end position="402"/>
    </location>
</feature>
<name>A0A6P2BS21_9ACTN</name>
<comment type="subcellular location">
    <subcellularLocation>
        <location evidence="1">Cell membrane</location>
        <topology evidence="1">Multi-pass membrane protein</topology>
    </subcellularLocation>
</comment>
<dbReference type="InterPro" id="IPR036259">
    <property type="entry name" value="MFS_trans_sf"/>
</dbReference>
<reference evidence="7 8" key="1">
    <citation type="submission" date="2018-11" db="EMBL/GenBank/DDBJ databases">
        <title>Trebonia kvetii gen.nov., sp.nov., a novel acidophilic actinobacterium, and proposal of the new actinobacterial family Treboniaceae fam. nov.</title>
        <authorList>
            <person name="Rapoport D."/>
            <person name="Sagova-Mareckova M."/>
            <person name="Sedlacek I."/>
            <person name="Provaznik J."/>
            <person name="Kralova S."/>
            <person name="Pavlinic D."/>
            <person name="Benes V."/>
            <person name="Kopecky J."/>
        </authorList>
    </citation>
    <scope>NUCLEOTIDE SEQUENCE [LARGE SCALE GENOMIC DNA]</scope>
    <source>
        <strain evidence="7 8">15Tr583</strain>
    </source>
</reference>
<feature type="transmembrane region" description="Helical" evidence="5">
    <location>
        <begin position="314"/>
        <end position="334"/>
    </location>
</feature>
<dbReference type="InterPro" id="IPR051788">
    <property type="entry name" value="MFS_Transporter"/>
</dbReference>
<dbReference type="EMBL" id="RPFW01000006">
    <property type="protein sequence ID" value="TVZ01889.1"/>
    <property type="molecule type" value="Genomic_DNA"/>
</dbReference>
<evidence type="ECO:0000313" key="8">
    <source>
        <dbReference type="Proteomes" id="UP000460272"/>
    </source>
</evidence>
<dbReference type="Gene3D" id="1.20.1250.20">
    <property type="entry name" value="MFS general substrate transporter like domains"/>
    <property type="match status" value="2"/>
</dbReference>
<feature type="transmembrane region" description="Helical" evidence="5">
    <location>
        <begin position="292"/>
        <end position="308"/>
    </location>
</feature>
<dbReference type="PANTHER" id="PTHR23514:SF13">
    <property type="entry name" value="INNER MEMBRANE PROTEIN YBJJ"/>
    <property type="match status" value="1"/>
</dbReference>
<feature type="transmembrane region" description="Helical" evidence="5">
    <location>
        <begin position="53"/>
        <end position="74"/>
    </location>
</feature>
<evidence type="ECO:0000256" key="3">
    <source>
        <dbReference type="ARBA" id="ARBA00022989"/>
    </source>
</evidence>
<keyword evidence="2 5" id="KW-0812">Transmembrane</keyword>
<protein>
    <submittedName>
        <fullName evidence="7">MFS transporter</fullName>
    </submittedName>
</protein>
<keyword evidence="3 5" id="KW-1133">Transmembrane helix</keyword>
<dbReference type="SUPFAM" id="SSF103473">
    <property type="entry name" value="MFS general substrate transporter"/>
    <property type="match status" value="1"/>
</dbReference>
<dbReference type="PROSITE" id="PS50850">
    <property type="entry name" value="MFS"/>
    <property type="match status" value="1"/>
</dbReference>
<dbReference type="RefSeq" id="WP_145858814.1">
    <property type="nucleotide sequence ID" value="NZ_RPFW01000006.1"/>
</dbReference>
<feature type="transmembrane region" description="Helical" evidence="5">
    <location>
        <begin position="346"/>
        <end position="367"/>
    </location>
</feature>
<feature type="transmembrane region" description="Helical" evidence="5">
    <location>
        <begin position="226"/>
        <end position="247"/>
    </location>
</feature>
<evidence type="ECO:0000259" key="6">
    <source>
        <dbReference type="PROSITE" id="PS50850"/>
    </source>
</evidence>
<dbReference type="Pfam" id="PF07690">
    <property type="entry name" value="MFS_1"/>
    <property type="match status" value="2"/>
</dbReference>
<dbReference type="GO" id="GO:0022857">
    <property type="term" value="F:transmembrane transporter activity"/>
    <property type="evidence" value="ECO:0007669"/>
    <property type="project" value="InterPro"/>
</dbReference>
<dbReference type="OrthoDB" id="9809599at2"/>
<evidence type="ECO:0000256" key="2">
    <source>
        <dbReference type="ARBA" id="ARBA00022692"/>
    </source>
</evidence>
<evidence type="ECO:0000256" key="4">
    <source>
        <dbReference type="ARBA" id="ARBA00023136"/>
    </source>
</evidence>
<comment type="caution">
    <text evidence="7">The sequence shown here is derived from an EMBL/GenBank/DDBJ whole genome shotgun (WGS) entry which is preliminary data.</text>
</comment>
<dbReference type="AlphaFoldDB" id="A0A6P2BS21"/>
<proteinExistence type="predicted"/>
<evidence type="ECO:0000313" key="7">
    <source>
        <dbReference type="EMBL" id="TVZ01889.1"/>
    </source>
</evidence>
<feature type="transmembrane region" description="Helical" evidence="5">
    <location>
        <begin position="259"/>
        <end position="280"/>
    </location>
</feature>
<dbReference type="InterPro" id="IPR020846">
    <property type="entry name" value="MFS_dom"/>
</dbReference>
<feature type="transmembrane region" description="Helical" evidence="5">
    <location>
        <begin position="107"/>
        <end position="126"/>
    </location>
</feature>
<dbReference type="GO" id="GO:0005886">
    <property type="term" value="C:plasma membrane"/>
    <property type="evidence" value="ECO:0007669"/>
    <property type="project" value="UniProtKB-SubCell"/>
</dbReference>
<dbReference type="PANTHER" id="PTHR23514">
    <property type="entry name" value="BYPASS OF STOP CODON PROTEIN 6"/>
    <property type="match status" value="1"/>
</dbReference>
<dbReference type="InterPro" id="IPR011701">
    <property type="entry name" value="MFS"/>
</dbReference>
<keyword evidence="4 5" id="KW-0472">Membrane</keyword>
<gene>
    <name evidence="7" type="ORF">EAS64_31100</name>
</gene>
<organism evidence="7 8">
    <name type="scientific">Trebonia kvetii</name>
    <dbReference type="NCBI Taxonomy" id="2480626"/>
    <lineage>
        <taxon>Bacteria</taxon>
        <taxon>Bacillati</taxon>
        <taxon>Actinomycetota</taxon>
        <taxon>Actinomycetes</taxon>
        <taxon>Streptosporangiales</taxon>
        <taxon>Treboniaceae</taxon>
        <taxon>Trebonia</taxon>
    </lineage>
</organism>
<accession>A0A6P2BS21</accession>
<keyword evidence="8" id="KW-1185">Reference proteome</keyword>